<comment type="catalytic activity">
    <reaction evidence="9">
        <text>glycyl-[protein] + reduced [flavodoxin] + S-adenosyl-L-methionine = glycin-2-yl radical-[protein] + semiquinone [flavodoxin] + 5'-deoxyadenosine + L-methionine + H(+)</text>
        <dbReference type="Rhea" id="RHEA:61976"/>
        <dbReference type="Rhea" id="RHEA-COMP:10622"/>
        <dbReference type="Rhea" id="RHEA-COMP:14480"/>
        <dbReference type="Rhea" id="RHEA-COMP:15993"/>
        <dbReference type="Rhea" id="RHEA-COMP:15994"/>
        <dbReference type="ChEBI" id="CHEBI:15378"/>
        <dbReference type="ChEBI" id="CHEBI:17319"/>
        <dbReference type="ChEBI" id="CHEBI:29947"/>
        <dbReference type="ChEBI" id="CHEBI:32722"/>
        <dbReference type="ChEBI" id="CHEBI:57618"/>
        <dbReference type="ChEBI" id="CHEBI:57844"/>
        <dbReference type="ChEBI" id="CHEBI:59789"/>
        <dbReference type="ChEBI" id="CHEBI:140311"/>
    </reaction>
</comment>
<dbReference type="GO" id="GO:0016491">
    <property type="term" value="F:oxidoreductase activity"/>
    <property type="evidence" value="ECO:0007669"/>
    <property type="project" value="UniProtKB-KW"/>
</dbReference>
<dbReference type="Gene3D" id="3.30.70.20">
    <property type="match status" value="1"/>
</dbReference>
<gene>
    <name evidence="12" type="primary">yjjW</name>
    <name evidence="12" type="ORF">EHW90_04670</name>
</gene>
<proteinExistence type="inferred from homology"/>
<dbReference type="SFLD" id="SFLDG01118">
    <property type="entry name" value="activating_enzymes__group_2"/>
    <property type="match status" value="1"/>
</dbReference>
<dbReference type="NCBIfam" id="TIGR04041">
    <property type="entry name" value="activase_YjjW"/>
    <property type="match status" value="1"/>
</dbReference>
<keyword evidence="8" id="KW-0411">Iron-sulfur</keyword>
<dbReference type="InterPro" id="IPR017896">
    <property type="entry name" value="4Fe4S_Fe-S-bd"/>
</dbReference>
<evidence type="ECO:0000256" key="9">
    <source>
        <dbReference type="ARBA" id="ARBA00047365"/>
    </source>
</evidence>
<dbReference type="SFLD" id="SFLDF00392">
    <property type="entry name" value="YjjI_activase"/>
    <property type="match status" value="1"/>
</dbReference>
<dbReference type="PROSITE" id="PS51918">
    <property type="entry name" value="RADICAL_SAM"/>
    <property type="match status" value="1"/>
</dbReference>
<keyword evidence="13" id="KW-1185">Reference proteome</keyword>
<keyword evidence="3" id="KW-0004">4Fe-4S</keyword>
<reference evidence="12 13" key="1">
    <citation type="submission" date="2018-11" db="EMBL/GenBank/DDBJ databases">
        <title>Genome sequencing of Lachnoanaerobaculum orale DSM 24553T.</title>
        <authorList>
            <person name="Kook J.-K."/>
            <person name="Park S.-N."/>
            <person name="Lim Y.K."/>
        </authorList>
    </citation>
    <scope>NUCLEOTIDE SEQUENCE [LARGE SCALE GENOMIC DNA]</scope>
    <source>
        <strain evidence="12 13">DSM 24553</strain>
    </source>
</reference>
<accession>A0A3P3Q4Y8</accession>
<keyword evidence="7" id="KW-0408">Iron</keyword>
<comment type="caution">
    <text evidence="12">The sequence shown here is derived from an EMBL/GenBank/DDBJ whole genome shotgun (WGS) entry which is preliminary data.</text>
</comment>
<dbReference type="InterPro" id="IPR058240">
    <property type="entry name" value="rSAM_sf"/>
</dbReference>
<feature type="domain" description="4Fe-4S ferredoxin-type" evidence="10">
    <location>
        <begin position="65"/>
        <end position="94"/>
    </location>
</feature>
<evidence type="ECO:0000259" key="10">
    <source>
        <dbReference type="PROSITE" id="PS51379"/>
    </source>
</evidence>
<dbReference type="PROSITE" id="PS01087">
    <property type="entry name" value="RADICAL_ACTIVATING"/>
    <property type="match status" value="1"/>
</dbReference>
<evidence type="ECO:0000313" key="12">
    <source>
        <dbReference type="EMBL" id="RRJ16302.1"/>
    </source>
</evidence>
<sequence length="280" mass="31549">MYSADVNKIIPFSSVDGPGNRTAIFLQGCNFNCKYCHNPETRNLCINCMDCVPTCPTAALSNKDGKVVFEPQKCIACDTCIKVCKHGATPRIVRMTSKETFDKICENVPFIRGITFSGGECSLYPDFMREVFTLCKQAGLGTMIDSNGSIDFRKFNGLLEVCDGVMLDIKAYDYNEHIKVTDVGNDIVLDNARYLAGIGKLFEVRTVVVPELFDFRKTVEDTSRELAPFLRISNIRYKIIAYRKNGVRKEYRDFRSPTNEEMNEAKDIAIKNGFSDIVLI</sequence>
<dbReference type="AlphaFoldDB" id="A0A3P3Q4Y8"/>
<evidence type="ECO:0000256" key="7">
    <source>
        <dbReference type="ARBA" id="ARBA00023004"/>
    </source>
</evidence>
<protein>
    <submittedName>
        <fullName evidence="12">YjjW family glycine radical enzyme activase</fullName>
    </submittedName>
</protein>
<dbReference type="PROSITE" id="PS00198">
    <property type="entry name" value="4FE4S_FER_1"/>
    <property type="match status" value="1"/>
</dbReference>
<feature type="domain" description="Radical SAM core" evidence="11">
    <location>
        <begin position="15"/>
        <end position="271"/>
    </location>
</feature>
<dbReference type="PIRSF" id="PIRSF000371">
    <property type="entry name" value="PFL_act_enz"/>
    <property type="match status" value="1"/>
</dbReference>
<dbReference type="InterPro" id="IPR012839">
    <property type="entry name" value="Organic_radical_activase"/>
</dbReference>
<evidence type="ECO:0000313" key="13">
    <source>
        <dbReference type="Proteomes" id="UP000276982"/>
    </source>
</evidence>
<dbReference type="InterPro" id="IPR017900">
    <property type="entry name" value="4Fe4S_Fe_S_CS"/>
</dbReference>
<dbReference type="InterPro" id="IPR013785">
    <property type="entry name" value="Aldolase_TIM"/>
</dbReference>
<dbReference type="GO" id="GO:0051539">
    <property type="term" value="F:4 iron, 4 sulfur cluster binding"/>
    <property type="evidence" value="ECO:0007669"/>
    <property type="project" value="UniProtKB-KW"/>
</dbReference>
<evidence type="ECO:0000256" key="1">
    <source>
        <dbReference type="ARBA" id="ARBA00001966"/>
    </source>
</evidence>
<evidence type="ECO:0000256" key="6">
    <source>
        <dbReference type="ARBA" id="ARBA00023002"/>
    </source>
</evidence>
<evidence type="ECO:0000256" key="3">
    <source>
        <dbReference type="ARBA" id="ARBA00022485"/>
    </source>
</evidence>
<dbReference type="Gene3D" id="3.20.20.70">
    <property type="entry name" value="Aldolase class I"/>
    <property type="match status" value="1"/>
</dbReference>
<dbReference type="InterPro" id="IPR007197">
    <property type="entry name" value="rSAM"/>
</dbReference>
<dbReference type="EMBL" id="RRCM01000001">
    <property type="protein sequence ID" value="RRJ16302.1"/>
    <property type="molecule type" value="Genomic_DNA"/>
</dbReference>
<keyword evidence="4" id="KW-0949">S-adenosyl-L-methionine</keyword>
<keyword evidence="5" id="KW-0479">Metal-binding</keyword>
<dbReference type="SFLD" id="SFLDG01066">
    <property type="entry name" value="organic_radical-activating_enz"/>
    <property type="match status" value="1"/>
</dbReference>
<dbReference type="CDD" id="cd01335">
    <property type="entry name" value="Radical_SAM"/>
    <property type="match status" value="1"/>
</dbReference>
<dbReference type="SFLD" id="SFLDS00029">
    <property type="entry name" value="Radical_SAM"/>
    <property type="match status" value="1"/>
</dbReference>
<dbReference type="Proteomes" id="UP000276982">
    <property type="component" value="Unassembled WGS sequence"/>
</dbReference>
<dbReference type="InterPro" id="IPR040074">
    <property type="entry name" value="BssD/PflA/YjjW"/>
</dbReference>
<dbReference type="PROSITE" id="PS51379">
    <property type="entry name" value="4FE4S_FER_2"/>
    <property type="match status" value="2"/>
</dbReference>
<evidence type="ECO:0000256" key="4">
    <source>
        <dbReference type="ARBA" id="ARBA00022691"/>
    </source>
</evidence>
<evidence type="ECO:0000256" key="8">
    <source>
        <dbReference type="ARBA" id="ARBA00023014"/>
    </source>
</evidence>
<evidence type="ECO:0000256" key="5">
    <source>
        <dbReference type="ARBA" id="ARBA00022723"/>
    </source>
</evidence>
<feature type="domain" description="4Fe-4S ferredoxin-type" evidence="10">
    <location>
        <begin position="33"/>
        <end position="64"/>
    </location>
</feature>
<dbReference type="PANTHER" id="PTHR30352:SF13">
    <property type="entry name" value="GLYCYL-RADICAL ENZYME ACTIVATING ENZYME YJJW-RELATED"/>
    <property type="match status" value="1"/>
</dbReference>
<dbReference type="InterPro" id="IPR001989">
    <property type="entry name" value="Radical_activat_CS"/>
</dbReference>
<name>A0A3P3Q4Y8_9FIRM</name>
<dbReference type="PANTHER" id="PTHR30352">
    <property type="entry name" value="PYRUVATE FORMATE-LYASE-ACTIVATING ENZYME"/>
    <property type="match status" value="1"/>
</dbReference>
<dbReference type="InterPro" id="IPR034457">
    <property type="entry name" value="Organic_radical-activating"/>
</dbReference>
<evidence type="ECO:0000256" key="2">
    <source>
        <dbReference type="ARBA" id="ARBA00009777"/>
    </source>
</evidence>
<dbReference type="RefSeq" id="WP_124951612.1">
    <property type="nucleotide sequence ID" value="NZ_RRCM01000001.1"/>
</dbReference>
<comment type="similarity">
    <text evidence="2">Belongs to the organic radical-activating enzymes family.</text>
</comment>
<dbReference type="InterPro" id="IPR023912">
    <property type="entry name" value="YjjW_bact"/>
</dbReference>
<keyword evidence="6" id="KW-0560">Oxidoreductase</keyword>
<dbReference type="SUPFAM" id="SSF54862">
    <property type="entry name" value="4Fe-4S ferredoxins"/>
    <property type="match status" value="1"/>
</dbReference>
<organism evidence="12 13">
    <name type="scientific">Lachnoanaerobaculum orale</name>
    <dbReference type="NCBI Taxonomy" id="979627"/>
    <lineage>
        <taxon>Bacteria</taxon>
        <taxon>Bacillati</taxon>
        <taxon>Bacillota</taxon>
        <taxon>Clostridia</taxon>
        <taxon>Lachnospirales</taxon>
        <taxon>Lachnospiraceae</taxon>
        <taxon>Lachnoanaerobaculum</taxon>
    </lineage>
</organism>
<comment type="cofactor">
    <cofactor evidence="1">
        <name>[4Fe-4S] cluster</name>
        <dbReference type="ChEBI" id="CHEBI:49883"/>
    </cofactor>
</comment>
<dbReference type="SUPFAM" id="SSF102114">
    <property type="entry name" value="Radical SAM enzymes"/>
    <property type="match status" value="1"/>
</dbReference>
<evidence type="ECO:0000259" key="11">
    <source>
        <dbReference type="PROSITE" id="PS51918"/>
    </source>
</evidence>
<dbReference type="GO" id="GO:0046872">
    <property type="term" value="F:metal ion binding"/>
    <property type="evidence" value="ECO:0007669"/>
    <property type="project" value="UniProtKB-KW"/>
</dbReference>
<dbReference type="Pfam" id="PF04055">
    <property type="entry name" value="Radical_SAM"/>
    <property type="match status" value="1"/>
</dbReference>